<dbReference type="RefSeq" id="WP_103124091.1">
    <property type="nucleotide sequence ID" value="NZ_DF978423.1"/>
</dbReference>
<evidence type="ECO:0000313" key="2">
    <source>
        <dbReference type="Proteomes" id="UP000236527"/>
    </source>
</evidence>
<dbReference type="Proteomes" id="UP000236527">
    <property type="component" value="Unassembled WGS sequence"/>
</dbReference>
<name>A0A2H6LE22_9NOSO</name>
<keyword evidence="2" id="KW-1185">Reference proteome</keyword>
<accession>A0A2H6LE22</accession>
<dbReference type="AlphaFoldDB" id="A0A2H6LE22"/>
<protein>
    <submittedName>
        <fullName evidence="1">Uncharacterized protein</fullName>
    </submittedName>
</protein>
<evidence type="ECO:0000313" key="1">
    <source>
        <dbReference type="EMBL" id="GBE91448.1"/>
    </source>
</evidence>
<organism evidence="1 2">
    <name type="scientific">Nostoc cycadae WK-1</name>
    <dbReference type="NCBI Taxonomy" id="1861711"/>
    <lineage>
        <taxon>Bacteria</taxon>
        <taxon>Bacillati</taxon>
        <taxon>Cyanobacteriota</taxon>
        <taxon>Cyanophyceae</taxon>
        <taxon>Nostocales</taxon>
        <taxon>Nostocaceae</taxon>
        <taxon>Nostoc</taxon>
    </lineage>
</organism>
<gene>
    <name evidence="1" type="ORF">NCWK1_1172</name>
</gene>
<proteinExistence type="predicted"/>
<dbReference type="EMBL" id="BDGE01000022">
    <property type="protein sequence ID" value="GBE91448.1"/>
    <property type="molecule type" value="Genomic_DNA"/>
</dbReference>
<sequence length="155" mass="18378">MDFSRLEYIKNISNDDKKWAYDYYKVGGYYHLNFKQGTGVENHALHLPKGALIILSQNPFAQERYLTHIVELVNEGSEDKPQWDKSDTWSIFRWVKVHWVADFNNLNNIPFDRKTLQADWGWFDTKAKLLTSPNLMSRWGNIENLRTHLQAVFEK</sequence>
<reference evidence="2" key="1">
    <citation type="journal article" date="2018" name="Genome Announc.">
        <title>Draft Genome Sequence of the Nitrogen-Fixing and Hormogonia-Inducing Cyanobacterium Nostoc cycadae Strain WK-1, Isolated from the Coralloid Roots of Cycas revoluta.</title>
        <authorList>
            <person name="Kanesaki Y."/>
            <person name="Hirose M."/>
            <person name="Hirose Y."/>
            <person name="Fujisawa T."/>
            <person name="Nakamura Y."/>
            <person name="Watanabe S."/>
            <person name="Matsunaga S."/>
            <person name="Uchida H."/>
            <person name="Murakami A."/>
        </authorList>
    </citation>
    <scope>NUCLEOTIDE SEQUENCE [LARGE SCALE GENOMIC DNA]</scope>
    <source>
        <strain evidence="2">WK-1</strain>
    </source>
</reference>
<comment type="caution">
    <text evidence="1">The sequence shown here is derived from an EMBL/GenBank/DDBJ whole genome shotgun (WGS) entry which is preliminary data.</text>
</comment>